<dbReference type="eggNOG" id="COG0119">
    <property type="taxonomic scope" value="Bacteria"/>
</dbReference>
<dbReference type="GO" id="GO:0046872">
    <property type="term" value="F:metal ion binding"/>
    <property type="evidence" value="ECO:0007669"/>
    <property type="project" value="UniProtKB-KW"/>
</dbReference>
<comment type="caution">
    <text evidence="6">The sequence shown here is derived from an EMBL/GenBank/DDBJ whole genome shotgun (WGS) entry which is preliminary data.</text>
</comment>
<comment type="similarity">
    <text evidence="1">Belongs to the HMG-CoA lyase family.</text>
</comment>
<evidence type="ECO:0000313" key="6">
    <source>
        <dbReference type="EMBL" id="EAU48632.1"/>
    </source>
</evidence>
<protein>
    <submittedName>
        <fullName evidence="6">Putative hydroxymethylglutaryl-CoA lyase</fullName>
    </submittedName>
</protein>
<keyword evidence="3 6" id="KW-0456">Lyase</keyword>
<dbReference type="InterPro" id="IPR000891">
    <property type="entry name" value="PYR_CT"/>
</dbReference>
<dbReference type="Gene3D" id="3.20.20.70">
    <property type="entry name" value="Aldolase class I"/>
    <property type="match status" value="1"/>
</dbReference>
<gene>
    <name evidence="6" type="ORF">R2601_03628</name>
</gene>
<proteinExistence type="inferred from homology"/>
<evidence type="ECO:0000256" key="4">
    <source>
        <dbReference type="SAM" id="MobiDB-lite"/>
    </source>
</evidence>
<evidence type="ECO:0000256" key="1">
    <source>
        <dbReference type="ARBA" id="ARBA00009405"/>
    </source>
</evidence>
<dbReference type="PANTHER" id="PTHR42738">
    <property type="entry name" value="HYDROXYMETHYLGLUTARYL-COA LYASE"/>
    <property type="match status" value="1"/>
</dbReference>
<feature type="region of interest" description="Disordered" evidence="4">
    <location>
        <begin position="1"/>
        <end position="30"/>
    </location>
</feature>
<dbReference type="GO" id="GO:0004419">
    <property type="term" value="F:hydroxymethylglutaryl-CoA lyase activity"/>
    <property type="evidence" value="ECO:0007669"/>
    <property type="project" value="TreeGrafter"/>
</dbReference>
<dbReference type="EMBL" id="AATQ01000001">
    <property type="protein sequence ID" value="EAU48632.1"/>
    <property type="molecule type" value="Genomic_DNA"/>
</dbReference>
<dbReference type="AlphaFoldDB" id="Q0FWC0"/>
<dbReference type="PANTHER" id="PTHR42738:SF7">
    <property type="entry name" value="HYDROXYMETHYLGLUTARYL-COA LYASE"/>
    <property type="match status" value="1"/>
</dbReference>
<evidence type="ECO:0000256" key="2">
    <source>
        <dbReference type="ARBA" id="ARBA00022723"/>
    </source>
</evidence>
<dbReference type="Pfam" id="PF00682">
    <property type="entry name" value="HMGL-like"/>
    <property type="match status" value="1"/>
</dbReference>
<name>Q0FWC0_SALBH</name>
<feature type="domain" description="Pyruvate carboxyltransferase" evidence="5">
    <location>
        <begin position="32"/>
        <end position="309"/>
    </location>
</feature>
<dbReference type="PROSITE" id="PS50991">
    <property type="entry name" value="PYR_CT"/>
    <property type="match status" value="1"/>
</dbReference>
<keyword evidence="2" id="KW-0479">Metal-binding</keyword>
<dbReference type="STRING" id="314265.R2601_03628"/>
<dbReference type="Proteomes" id="UP000006230">
    <property type="component" value="Unassembled WGS sequence"/>
</dbReference>
<reference evidence="6 7" key="1">
    <citation type="journal article" date="2010" name="J. Bacteriol.">
        <title>Genome sequences of Pelagibaca bermudensis HTCC2601T and Maritimibacter alkaliphilus HTCC2654T, the type strains of two marine Roseobacter genera.</title>
        <authorList>
            <person name="Thrash J.C."/>
            <person name="Cho J.C."/>
            <person name="Ferriera S."/>
            <person name="Johnson J."/>
            <person name="Vergin K.L."/>
            <person name="Giovannoni S.J."/>
        </authorList>
    </citation>
    <scope>NUCLEOTIDE SEQUENCE [LARGE SCALE GENOMIC DNA]</scope>
    <source>
        <strain evidence="7">DSM 26914 / JCM 13377 / KCTC 12554 / HTCC2601</strain>
    </source>
</reference>
<organism evidence="6 7">
    <name type="scientific">Salipiger bermudensis (strain DSM 26914 / JCM 13377 / KCTC 12554 / HTCC2601)</name>
    <name type="common">Pelagibaca bermudensis</name>
    <dbReference type="NCBI Taxonomy" id="314265"/>
    <lineage>
        <taxon>Bacteria</taxon>
        <taxon>Pseudomonadati</taxon>
        <taxon>Pseudomonadota</taxon>
        <taxon>Alphaproteobacteria</taxon>
        <taxon>Rhodobacterales</taxon>
        <taxon>Roseobacteraceae</taxon>
        <taxon>Salipiger</taxon>
    </lineage>
</organism>
<evidence type="ECO:0000259" key="5">
    <source>
        <dbReference type="PROSITE" id="PS50991"/>
    </source>
</evidence>
<dbReference type="InterPro" id="IPR043594">
    <property type="entry name" value="HMGL"/>
</dbReference>
<accession>Q0FWC0</accession>
<dbReference type="GO" id="GO:0046951">
    <property type="term" value="P:ketone body biosynthetic process"/>
    <property type="evidence" value="ECO:0007669"/>
    <property type="project" value="TreeGrafter"/>
</dbReference>
<evidence type="ECO:0000256" key="3">
    <source>
        <dbReference type="ARBA" id="ARBA00023239"/>
    </source>
</evidence>
<dbReference type="SUPFAM" id="SSF51569">
    <property type="entry name" value="Aldolase"/>
    <property type="match status" value="1"/>
</dbReference>
<keyword evidence="7" id="KW-1185">Reference proteome</keyword>
<dbReference type="HOGENOM" id="CLU_022138_3_2_5"/>
<sequence length="337" mass="35651">MPRKAWPPSQRSARRSGPGAEEGGMSELPSKVHIVEEGAREGFQSEPAGIPTSEKIRLIEALAETGVPEIDCASFVNPKVVPQMADVAQIAEGIRKREGVTYGCMWLNAKGFLQAAESGLSLPALTSGSASDTFLARNNNATPEKQLEGQRKLRALYTEHGLGRGPVYLFTAFGCNYEGDIPVAKALERAADLVGVCEEAGQPPSCIYLCDTIGAADPLQVRALVEAVRTRWPDYPVALHLHDTRGLGIANAMAGLELGVARFDASVGGLGGCPFAGNRSAAGNIATEELALLCDRMGIETGIDIPALLGVAQIAEEIVNHPLPGKLFRAGVFNRNP</sequence>
<dbReference type="InterPro" id="IPR013785">
    <property type="entry name" value="Aldolase_TIM"/>
</dbReference>
<dbReference type="GO" id="GO:0006552">
    <property type="term" value="P:L-leucine catabolic process"/>
    <property type="evidence" value="ECO:0007669"/>
    <property type="project" value="TreeGrafter"/>
</dbReference>
<dbReference type="CDD" id="cd07938">
    <property type="entry name" value="DRE_TIM_HMGL"/>
    <property type="match status" value="1"/>
</dbReference>
<evidence type="ECO:0000313" key="7">
    <source>
        <dbReference type="Proteomes" id="UP000006230"/>
    </source>
</evidence>